<name>A0ABT8KKY5_9BACT</name>
<reference evidence="2" key="1">
    <citation type="submission" date="2023-06" db="EMBL/GenBank/DDBJ databases">
        <title>Genomic of Parafulvivirga corallium.</title>
        <authorList>
            <person name="Wang G."/>
        </authorList>
    </citation>
    <scope>NUCLEOTIDE SEQUENCE</scope>
    <source>
        <strain evidence="2">BMA10</strain>
    </source>
</reference>
<sequence>MNRYILFFLVLLAPNLINAQDDLLEILEKETSGDQEINYTFATFKATRVINGQSVETTAGGVLSFIIGHRFGKINDGFQQLFGLDQSTIRFGLEYGITDNLNIGFGRSSFQKTFDGYLKYKFLKQSTGAKNMPITVALFSSTAINGLESDDTRKEFFSSRMSYTHQLLIARKFSNNFSFQLTPTFVHRNLVATTQDENDVYALGAGARYKLNNRVSINAEYFYQLPGENADKTKNSISLGFDIETGGHVFQLHVTNSKGMVERYFVTETSGDITEGDIFFGFNINRVFTIVKKDQAKN</sequence>
<dbReference type="SUPFAM" id="SSF56935">
    <property type="entry name" value="Porins"/>
    <property type="match status" value="1"/>
</dbReference>
<organism evidence="2 3">
    <name type="scientific">Splendidivirga corallicola</name>
    <dbReference type="NCBI Taxonomy" id="3051826"/>
    <lineage>
        <taxon>Bacteria</taxon>
        <taxon>Pseudomonadati</taxon>
        <taxon>Bacteroidota</taxon>
        <taxon>Cytophagia</taxon>
        <taxon>Cytophagales</taxon>
        <taxon>Splendidivirgaceae</taxon>
        <taxon>Splendidivirga</taxon>
    </lineage>
</organism>
<comment type="caution">
    <text evidence="2">The sequence shown here is derived from an EMBL/GenBank/DDBJ whole genome shotgun (WGS) entry which is preliminary data.</text>
</comment>
<evidence type="ECO:0000259" key="1">
    <source>
        <dbReference type="Pfam" id="PF19089"/>
    </source>
</evidence>
<protein>
    <submittedName>
        <fullName evidence="2">DUF5777 family beta-barrel protein</fullName>
    </submittedName>
</protein>
<evidence type="ECO:0000313" key="3">
    <source>
        <dbReference type="Proteomes" id="UP001172082"/>
    </source>
</evidence>
<dbReference type="EMBL" id="JAUJEA010000002">
    <property type="protein sequence ID" value="MDN5201381.1"/>
    <property type="molecule type" value="Genomic_DNA"/>
</dbReference>
<evidence type="ECO:0000313" key="2">
    <source>
        <dbReference type="EMBL" id="MDN5201381.1"/>
    </source>
</evidence>
<dbReference type="Proteomes" id="UP001172082">
    <property type="component" value="Unassembled WGS sequence"/>
</dbReference>
<dbReference type="Pfam" id="PF19089">
    <property type="entry name" value="DUF5777"/>
    <property type="match status" value="1"/>
</dbReference>
<accession>A0ABT8KKY5</accession>
<gene>
    <name evidence="2" type="ORF">QQ008_08410</name>
</gene>
<keyword evidence="3" id="KW-1185">Reference proteome</keyword>
<dbReference type="InterPro" id="IPR045916">
    <property type="entry name" value="DUF5777"/>
</dbReference>
<dbReference type="RefSeq" id="WP_346751405.1">
    <property type="nucleotide sequence ID" value="NZ_JAUJEA010000002.1"/>
</dbReference>
<proteinExistence type="predicted"/>
<feature type="domain" description="DUF5777" evidence="1">
    <location>
        <begin position="44"/>
        <end position="288"/>
    </location>
</feature>
<dbReference type="Gene3D" id="2.40.160.20">
    <property type="match status" value="1"/>
</dbReference>